<evidence type="ECO:0000313" key="3">
    <source>
        <dbReference type="EMBL" id="AJT41803.1"/>
    </source>
</evidence>
<evidence type="ECO:0000259" key="1">
    <source>
        <dbReference type="Pfam" id="PF08279"/>
    </source>
</evidence>
<sequence length="229" mass="25161">MNRLERLYAIAEELRAAAPRLLTVSRLAAQHQVSERTIQRDLQSLLASGLPVRWQEGRGGGWTVDPTMSLAPINLSAEEASALLLSVLGADPHTPLAQAAHSALAKIRGVLTSQTLDALNGWQQRVVSKAASEPTPADDVLEVIQRSVSSLTAVELDYRDAEQRVSSRVVEPVGLLIASSQWYLIAFCRSRQAIRGFRLDRVLKASLGNEKVRHRDLREVLSAEGMELR</sequence>
<dbReference type="InterPro" id="IPR013196">
    <property type="entry name" value="HTH_11"/>
</dbReference>
<reference evidence="3 4" key="1">
    <citation type="journal article" date="2015" name="Genome Announc.">
        <title>Complete Genome Sequencing of Protease-Producing Novel Arthrobacter sp. Strain IHBB 11108 Using PacBio Single-Molecule Real-Time Sequencing Technology.</title>
        <authorList>
            <person name="Kiran S."/>
            <person name="Swarnkar M.K."/>
            <person name="Pal M."/>
            <person name="Thakur R."/>
            <person name="Tewari R."/>
            <person name="Singh A.K."/>
            <person name="Gulati A."/>
        </authorList>
    </citation>
    <scope>NUCLEOTIDE SEQUENCE [LARGE SCALE GENOMIC DNA]</scope>
    <source>
        <strain evidence="3 4">IHBB 11108</strain>
    </source>
</reference>
<evidence type="ECO:0000313" key="4">
    <source>
        <dbReference type="Proteomes" id="UP000061839"/>
    </source>
</evidence>
<feature type="domain" description="Helix-turn-helix type 11" evidence="1">
    <location>
        <begin position="6"/>
        <end position="59"/>
    </location>
</feature>
<name>A0A0D4BZQ0_9MICC</name>
<dbReference type="PANTHER" id="PTHR34580">
    <property type="match status" value="1"/>
</dbReference>
<dbReference type="InterPro" id="IPR051534">
    <property type="entry name" value="CBASS_pafABC_assoc_protein"/>
</dbReference>
<dbReference type="PATRIC" id="fig|1618207.4.peg.2076"/>
<proteinExistence type="predicted"/>
<dbReference type="KEGG" id="ari:UM93_10225"/>
<keyword evidence="4" id="KW-1185">Reference proteome</keyword>
<dbReference type="EMBL" id="CP011005">
    <property type="protein sequence ID" value="AJT41803.1"/>
    <property type="molecule type" value="Genomic_DNA"/>
</dbReference>
<dbReference type="STRING" id="1618207.UM93_10225"/>
<evidence type="ECO:0008006" key="5">
    <source>
        <dbReference type="Google" id="ProtNLM"/>
    </source>
</evidence>
<dbReference type="InterPro" id="IPR036388">
    <property type="entry name" value="WH-like_DNA-bd_sf"/>
</dbReference>
<dbReference type="OrthoDB" id="3171994at2"/>
<dbReference type="Proteomes" id="UP000061839">
    <property type="component" value="Chromosome"/>
</dbReference>
<dbReference type="SUPFAM" id="SSF46785">
    <property type="entry name" value="Winged helix' DNA-binding domain"/>
    <property type="match status" value="1"/>
</dbReference>
<organism evidence="3 4">
    <name type="scientific">Psychromicrobium lacuslunae</name>
    <dbReference type="NCBI Taxonomy" id="1618207"/>
    <lineage>
        <taxon>Bacteria</taxon>
        <taxon>Bacillati</taxon>
        <taxon>Actinomycetota</taxon>
        <taxon>Actinomycetes</taxon>
        <taxon>Micrococcales</taxon>
        <taxon>Micrococcaceae</taxon>
        <taxon>Psychromicrobium</taxon>
    </lineage>
</organism>
<gene>
    <name evidence="3" type="ORF">UM93_10225</name>
</gene>
<evidence type="ECO:0000259" key="2">
    <source>
        <dbReference type="Pfam" id="PF13280"/>
    </source>
</evidence>
<dbReference type="AlphaFoldDB" id="A0A0D4BZQ0"/>
<feature type="domain" description="WYL" evidence="2">
    <location>
        <begin position="139"/>
        <end position="205"/>
    </location>
</feature>
<dbReference type="InterPro" id="IPR036390">
    <property type="entry name" value="WH_DNA-bd_sf"/>
</dbReference>
<accession>A0A0D4BZQ0</accession>
<dbReference type="Gene3D" id="1.10.10.10">
    <property type="entry name" value="Winged helix-like DNA-binding domain superfamily/Winged helix DNA-binding domain"/>
    <property type="match status" value="1"/>
</dbReference>
<dbReference type="HOGENOM" id="CLU_041141_7_0_11"/>
<dbReference type="PANTHER" id="PTHR34580:SF1">
    <property type="entry name" value="PROTEIN PAFC"/>
    <property type="match status" value="1"/>
</dbReference>
<dbReference type="Pfam" id="PF08279">
    <property type="entry name" value="HTH_11"/>
    <property type="match status" value="1"/>
</dbReference>
<dbReference type="PROSITE" id="PS52050">
    <property type="entry name" value="WYL"/>
    <property type="match status" value="1"/>
</dbReference>
<dbReference type="InterPro" id="IPR026881">
    <property type="entry name" value="WYL_dom"/>
</dbReference>
<protein>
    <recommendedName>
        <fullName evidence="5">Transcriptional regulator</fullName>
    </recommendedName>
</protein>
<dbReference type="RefSeq" id="WP_045075408.1">
    <property type="nucleotide sequence ID" value="NZ_CP011005.1"/>
</dbReference>
<dbReference type="Pfam" id="PF13280">
    <property type="entry name" value="WYL"/>
    <property type="match status" value="1"/>
</dbReference>